<dbReference type="InterPro" id="IPR003660">
    <property type="entry name" value="HAMP_dom"/>
</dbReference>
<dbReference type="OrthoDB" id="8482111at2"/>
<evidence type="ECO:0000313" key="9">
    <source>
        <dbReference type="Proteomes" id="UP000051380"/>
    </source>
</evidence>
<dbReference type="EMBL" id="LJYF01000049">
    <property type="protein sequence ID" value="KRP86648.1"/>
    <property type="molecule type" value="Genomic_DNA"/>
</dbReference>
<feature type="region of interest" description="Disordered" evidence="4">
    <location>
        <begin position="701"/>
        <end position="726"/>
    </location>
</feature>
<dbReference type="GO" id="GO:0007165">
    <property type="term" value="P:signal transduction"/>
    <property type="evidence" value="ECO:0007669"/>
    <property type="project" value="UniProtKB-KW"/>
</dbReference>
<dbReference type="PANTHER" id="PTHR32089:SF112">
    <property type="entry name" value="LYSOZYME-LIKE PROTEIN-RELATED"/>
    <property type="match status" value="1"/>
</dbReference>
<protein>
    <submittedName>
        <fullName evidence="8">Chemotaxis protein</fullName>
    </submittedName>
</protein>
<dbReference type="SMART" id="SM00283">
    <property type="entry name" value="MA"/>
    <property type="match status" value="1"/>
</dbReference>
<dbReference type="PANTHER" id="PTHR32089">
    <property type="entry name" value="METHYL-ACCEPTING CHEMOTAXIS PROTEIN MCPB"/>
    <property type="match status" value="1"/>
</dbReference>
<evidence type="ECO:0000259" key="7">
    <source>
        <dbReference type="PROSITE" id="PS50885"/>
    </source>
</evidence>
<feature type="domain" description="HAMP" evidence="7">
    <location>
        <begin position="353"/>
        <end position="406"/>
    </location>
</feature>
<feature type="domain" description="Methyl-accepting transducer" evidence="6">
    <location>
        <begin position="446"/>
        <end position="668"/>
    </location>
</feature>
<keyword evidence="1 3" id="KW-0807">Transducer</keyword>
<name>A0A0R3BMQ9_9BRAD</name>
<dbReference type="Pfam" id="PF00672">
    <property type="entry name" value="HAMP"/>
    <property type="match status" value="1"/>
</dbReference>
<accession>A0A0R3BMQ9</accession>
<keyword evidence="5" id="KW-0472">Membrane</keyword>
<dbReference type="STRING" id="108015.GA0061099_1006666"/>
<dbReference type="PROSITE" id="PS50111">
    <property type="entry name" value="CHEMOTAXIS_TRANSDUC_2"/>
    <property type="match status" value="1"/>
</dbReference>
<evidence type="ECO:0000313" key="8">
    <source>
        <dbReference type="EMBL" id="KRP86648.1"/>
    </source>
</evidence>
<gene>
    <name evidence="8" type="ORF">AOQ72_03240</name>
</gene>
<dbReference type="SMART" id="SM00304">
    <property type="entry name" value="HAMP"/>
    <property type="match status" value="1"/>
</dbReference>
<keyword evidence="5" id="KW-0812">Transmembrane</keyword>
<dbReference type="PROSITE" id="PS50885">
    <property type="entry name" value="HAMP"/>
    <property type="match status" value="1"/>
</dbReference>
<dbReference type="AlphaFoldDB" id="A0A0R3BMQ9"/>
<organism evidence="8 9">
    <name type="scientific">Bradyrhizobium yuanmingense</name>
    <dbReference type="NCBI Taxonomy" id="108015"/>
    <lineage>
        <taxon>Bacteria</taxon>
        <taxon>Pseudomonadati</taxon>
        <taxon>Pseudomonadota</taxon>
        <taxon>Alphaproteobacteria</taxon>
        <taxon>Hyphomicrobiales</taxon>
        <taxon>Nitrobacteraceae</taxon>
        <taxon>Bradyrhizobium</taxon>
    </lineage>
</organism>
<evidence type="ECO:0000256" key="4">
    <source>
        <dbReference type="SAM" id="MobiDB-lite"/>
    </source>
</evidence>
<dbReference type="Gene3D" id="1.10.287.950">
    <property type="entry name" value="Methyl-accepting chemotaxis protein"/>
    <property type="match status" value="1"/>
</dbReference>
<evidence type="ECO:0000256" key="5">
    <source>
        <dbReference type="SAM" id="Phobius"/>
    </source>
</evidence>
<proteinExistence type="inferred from homology"/>
<dbReference type="InterPro" id="IPR004089">
    <property type="entry name" value="MCPsignal_dom"/>
</dbReference>
<comment type="similarity">
    <text evidence="2">Belongs to the methyl-accepting chemotaxis (MCP) protein family.</text>
</comment>
<dbReference type="SUPFAM" id="SSF58104">
    <property type="entry name" value="Methyl-accepting chemotaxis protein (MCP) signaling domain"/>
    <property type="match status" value="1"/>
</dbReference>
<dbReference type="Pfam" id="PF00015">
    <property type="entry name" value="MCPsignal"/>
    <property type="match status" value="1"/>
</dbReference>
<dbReference type="Proteomes" id="UP000051380">
    <property type="component" value="Unassembled WGS sequence"/>
</dbReference>
<reference evidence="8 9" key="1">
    <citation type="submission" date="2015-09" db="EMBL/GenBank/DDBJ databases">
        <title>Draft Genome Sequence of the Strain BR 3267 (Bradyrhizobium yuanmingense) recommended as inoculant for cowpea in Brazil.</title>
        <authorList>
            <person name="Simoes-Araujo J.L."/>
            <person name="Zilli J.E."/>
        </authorList>
    </citation>
    <scope>NUCLEOTIDE SEQUENCE [LARGE SCALE GENOMIC DNA]</scope>
    <source>
        <strain evidence="8 9">BR3267</strain>
    </source>
</reference>
<evidence type="ECO:0000259" key="6">
    <source>
        <dbReference type="PROSITE" id="PS50111"/>
    </source>
</evidence>
<feature type="transmembrane region" description="Helical" evidence="5">
    <location>
        <begin position="328"/>
        <end position="352"/>
    </location>
</feature>
<feature type="compositionally biased region" description="Basic and acidic residues" evidence="4">
    <location>
        <begin position="703"/>
        <end position="726"/>
    </location>
</feature>
<evidence type="ECO:0000256" key="3">
    <source>
        <dbReference type="PROSITE-ProRule" id="PRU00284"/>
    </source>
</evidence>
<keyword evidence="5" id="KW-1133">Transmembrane helix</keyword>
<dbReference type="Gene3D" id="6.10.340.10">
    <property type="match status" value="1"/>
</dbReference>
<sequence>MFKSIANTGIRTRLLGGFALICCLLAATVIYTVAAVSDISSRIRAVVDQRAPVAIASTELVGNLYSTLSTLRGFLLTGDAQGKRDRAAVWAELDRTAAAVDRMAEGFSSPQNKTNWSEARTLMAEFRKAQDKAEAAAFTPSAYPASELLAKEAAPLISAMFAEITGMIDEEEALEATPPRKRLLKTLADVRGNLAAAGSQLRLYVASGEAADRDKFEKPLATFRAALASVGTQTDLLTARQATAYRAIVKANEAFIPLPQKIFAIRQTPQWNMPVFILSTEAAPRAARILDLLDGRKDTDGKRSGGLKSDQQSKLADDARSVADAVEILLLLQWILLAAALALGATIAILVARSITRPIIELVSDSARLSGGDTSVEFRTAERGDEIGVVSQAVAKFRDNVIAQQRAAASLAREAEARESANRNMEGAVEEFRATSRDLLALVGENAGTMRQTAESLSGIASHATSQAASAATTSEKTAGNVQTVAAAAEQLAGSIVEIGRQIELSNTTVRSAGEVTARSESEIEGLAHAAQSISSVVDLIQAIAAQTNLLALNATIEAARAGEAGRGFAVVASEVKALAEQTRKATQEIAQHIVAIQNATGSAVASVKEVATAMRRIDKVTAAIASAVEEQGAATREISQNVQMAASGTQTLATSIGTVSGAIAETNRSADEVMGAANHVAGAAERLAAEVQAFFVRLRTGPTDRGKSGDADYHGPERRSGRNAA</sequence>
<dbReference type="RefSeq" id="WP_057030286.1">
    <property type="nucleotide sequence ID" value="NZ_LJYF01000049.1"/>
</dbReference>
<evidence type="ECO:0000256" key="1">
    <source>
        <dbReference type="ARBA" id="ARBA00023224"/>
    </source>
</evidence>
<evidence type="ECO:0000256" key="2">
    <source>
        <dbReference type="ARBA" id="ARBA00029447"/>
    </source>
</evidence>
<comment type="caution">
    <text evidence="8">The sequence shown here is derived from an EMBL/GenBank/DDBJ whole genome shotgun (WGS) entry which is preliminary data.</text>
</comment>
<dbReference type="GO" id="GO:0016020">
    <property type="term" value="C:membrane"/>
    <property type="evidence" value="ECO:0007669"/>
    <property type="project" value="InterPro"/>
</dbReference>